<sequence length="472" mass="51462">MNTSYTAITPSILEELKAIVGEHNLFTDTERIENYSHDETSKEQFSHMPEVVLTPISTEQISEVMKVADRYTIPVTPRGAGSGLSGGAIPIHGGIVLSVEKMNKVLEIDEANLTVTAEAGIVTNELNEQLKRTGLFFAGYPMSLETCFLGGNIAENAGGGKAVKYGVTGRYVLGMEVVTPQGEVVQLGGKVTKDVSGYDLKQLYIGSEGTLGIITKATIRLLGVPKYASNLLVPFRTAQDAISVVPLIMKQGIIPTSIEFMDKSSLEMSCSYLNESLPLEGVGAMLLIEIDGTDEQQVEHDLIQVGDLCSGHKAMEVYIAEDATTRERIWSIRRNIAEAIKVYSPIQSLEDVVVPIGSIPLVLPCLEQLSGKYNMRIPCYGHAGDGNLHATLVKNPESSMEEWLEMEPRLLSEFYAFIVGELGGKISGEHGIGLKRRSFFKDVTPRPEYQLLCAVKQALDPKNIMNPGKILL</sequence>
<dbReference type="Gene3D" id="3.30.70.2740">
    <property type="match status" value="1"/>
</dbReference>
<dbReference type="Gene3D" id="1.10.45.10">
    <property type="entry name" value="Vanillyl-alcohol Oxidase, Chain A, domain 4"/>
    <property type="match status" value="1"/>
</dbReference>
<comment type="cofactor">
    <cofactor evidence="1">
        <name>FAD</name>
        <dbReference type="ChEBI" id="CHEBI:57692"/>
    </cofactor>
</comment>
<dbReference type="PANTHER" id="PTHR42934">
    <property type="entry name" value="GLYCOLATE OXIDASE SUBUNIT GLCD"/>
    <property type="match status" value="1"/>
</dbReference>
<dbReference type="RefSeq" id="WP_117331133.1">
    <property type="nucleotide sequence ID" value="NZ_QUWK01000013.1"/>
</dbReference>
<accession>A0A372MFF0</accession>
<keyword evidence="7" id="KW-1185">Reference proteome</keyword>
<organism evidence="6 7">
    <name type="scientific">Sphaerochaeta halotolerans</name>
    <dbReference type="NCBI Taxonomy" id="2293840"/>
    <lineage>
        <taxon>Bacteria</taxon>
        <taxon>Pseudomonadati</taxon>
        <taxon>Spirochaetota</taxon>
        <taxon>Spirochaetia</taxon>
        <taxon>Spirochaetales</taxon>
        <taxon>Sphaerochaetaceae</taxon>
        <taxon>Sphaerochaeta</taxon>
    </lineage>
</organism>
<evidence type="ECO:0000313" key="6">
    <source>
        <dbReference type="EMBL" id="RFU94026.1"/>
    </source>
</evidence>
<dbReference type="Proteomes" id="UP000264002">
    <property type="component" value="Unassembled WGS sequence"/>
</dbReference>
<proteinExistence type="predicted"/>
<dbReference type="InterPro" id="IPR016169">
    <property type="entry name" value="FAD-bd_PCMH_sub2"/>
</dbReference>
<reference evidence="7" key="1">
    <citation type="submission" date="2018-08" db="EMBL/GenBank/DDBJ databases">
        <authorList>
            <person name="Grouzdev D.S."/>
            <person name="Krutkina M.S."/>
        </authorList>
    </citation>
    <scope>NUCLEOTIDE SEQUENCE [LARGE SCALE GENOMIC DNA]</scope>
    <source>
        <strain evidence="7">4-11</strain>
    </source>
</reference>
<evidence type="ECO:0000256" key="1">
    <source>
        <dbReference type="ARBA" id="ARBA00001974"/>
    </source>
</evidence>
<dbReference type="InterPro" id="IPR036318">
    <property type="entry name" value="FAD-bd_PCMH-like_sf"/>
</dbReference>
<dbReference type="FunFam" id="1.10.45.10:FF:000001">
    <property type="entry name" value="D-lactate dehydrogenase mitochondrial"/>
    <property type="match status" value="1"/>
</dbReference>
<dbReference type="InterPro" id="IPR006094">
    <property type="entry name" value="Oxid_FAD_bind_N"/>
</dbReference>
<dbReference type="InterPro" id="IPR016167">
    <property type="entry name" value="FAD-bd_PCMH_sub1"/>
</dbReference>
<dbReference type="SUPFAM" id="SSF56176">
    <property type="entry name" value="FAD-binding/transporter-associated domain-like"/>
    <property type="match status" value="1"/>
</dbReference>
<dbReference type="GO" id="GO:0071949">
    <property type="term" value="F:FAD binding"/>
    <property type="evidence" value="ECO:0007669"/>
    <property type="project" value="InterPro"/>
</dbReference>
<evidence type="ECO:0000259" key="5">
    <source>
        <dbReference type="PROSITE" id="PS51387"/>
    </source>
</evidence>
<evidence type="ECO:0000256" key="4">
    <source>
        <dbReference type="ARBA" id="ARBA00023002"/>
    </source>
</evidence>
<dbReference type="SUPFAM" id="SSF55103">
    <property type="entry name" value="FAD-linked oxidases, C-terminal domain"/>
    <property type="match status" value="1"/>
</dbReference>
<dbReference type="Gene3D" id="3.30.465.10">
    <property type="match status" value="1"/>
</dbReference>
<dbReference type="Gene3D" id="3.30.43.10">
    <property type="entry name" value="Uridine Diphospho-n-acetylenolpyruvylglucosamine Reductase, domain 2"/>
    <property type="match status" value="1"/>
</dbReference>
<gene>
    <name evidence="6" type="ORF">DYP60_11355</name>
</gene>
<dbReference type="PROSITE" id="PS51387">
    <property type="entry name" value="FAD_PCMH"/>
    <property type="match status" value="1"/>
</dbReference>
<feature type="domain" description="FAD-binding PCMH-type" evidence="5">
    <location>
        <begin position="45"/>
        <end position="224"/>
    </location>
</feature>
<dbReference type="PANTHER" id="PTHR42934:SF2">
    <property type="entry name" value="GLYCOLATE OXIDASE SUBUNIT GLCD"/>
    <property type="match status" value="1"/>
</dbReference>
<evidence type="ECO:0000313" key="7">
    <source>
        <dbReference type="Proteomes" id="UP000264002"/>
    </source>
</evidence>
<dbReference type="InterPro" id="IPR004113">
    <property type="entry name" value="FAD-bd_oxidored_4_C"/>
</dbReference>
<keyword evidence="2" id="KW-0285">Flavoprotein</keyword>
<dbReference type="InterPro" id="IPR016171">
    <property type="entry name" value="Vanillyl_alc_oxidase_C-sub2"/>
</dbReference>
<comment type="caution">
    <text evidence="6">The sequence shown here is derived from an EMBL/GenBank/DDBJ whole genome shotgun (WGS) entry which is preliminary data.</text>
</comment>
<evidence type="ECO:0000256" key="2">
    <source>
        <dbReference type="ARBA" id="ARBA00022630"/>
    </source>
</evidence>
<dbReference type="Gene3D" id="3.30.70.2190">
    <property type="match status" value="1"/>
</dbReference>
<dbReference type="Pfam" id="PF01565">
    <property type="entry name" value="FAD_binding_4"/>
    <property type="match status" value="1"/>
</dbReference>
<dbReference type="AlphaFoldDB" id="A0A372MFF0"/>
<name>A0A372MFF0_9SPIR</name>
<dbReference type="InterPro" id="IPR016166">
    <property type="entry name" value="FAD-bd_PCMH"/>
</dbReference>
<dbReference type="InterPro" id="IPR051914">
    <property type="entry name" value="FAD-linked_OxidoTrans_Type4"/>
</dbReference>
<keyword evidence="3" id="KW-0274">FAD</keyword>
<dbReference type="InterPro" id="IPR016164">
    <property type="entry name" value="FAD-linked_Oxase-like_C"/>
</dbReference>
<reference evidence="6 7" key="2">
    <citation type="submission" date="2018-09" db="EMBL/GenBank/DDBJ databases">
        <title>Genome of Sphaerochaeta halotolerans strain 4-11.</title>
        <authorList>
            <person name="Nazina T.N."/>
            <person name="Sokolova D.S."/>
        </authorList>
    </citation>
    <scope>NUCLEOTIDE SEQUENCE [LARGE SCALE GENOMIC DNA]</scope>
    <source>
        <strain evidence="6 7">4-11</strain>
    </source>
</reference>
<keyword evidence="4" id="KW-0560">Oxidoreductase</keyword>
<dbReference type="EMBL" id="QUWK01000013">
    <property type="protein sequence ID" value="RFU94026.1"/>
    <property type="molecule type" value="Genomic_DNA"/>
</dbReference>
<evidence type="ECO:0000256" key="3">
    <source>
        <dbReference type="ARBA" id="ARBA00022827"/>
    </source>
</evidence>
<dbReference type="Pfam" id="PF02913">
    <property type="entry name" value="FAD-oxidase_C"/>
    <property type="match status" value="1"/>
</dbReference>
<dbReference type="GO" id="GO:0016491">
    <property type="term" value="F:oxidoreductase activity"/>
    <property type="evidence" value="ECO:0007669"/>
    <property type="project" value="UniProtKB-KW"/>
</dbReference>
<protein>
    <submittedName>
        <fullName evidence="6">FAD-binding oxidoreductase</fullName>
    </submittedName>
</protein>